<dbReference type="InterPro" id="IPR000182">
    <property type="entry name" value="GNAT_dom"/>
</dbReference>
<accession>A0A1Y1WQY9</accession>
<organism evidence="4 5">
    <name type="scientific">Anaeromyces robustus</name>
    <dbReference type="NCBI Taxonomy" id="1754192"/>
    <lineage>
        <taxon>Eukaryota</taxon>
        <taxon>Fungi</taxon>
        <taxon>Fungi incertae sedis</taxon>
        <taxon>Chytridiomycota</taxon>
        <taxon>Chytridiomycota incertae sedis</taxon>
        <taxon>Neocallimastigomycetes</taxon>
        <taxon>Neocallimastigales</taxon>
        <taxon>Neocallimastigaceae</taxon>
        <taxon>Anaeromyces</taxon>
    </lineage>
</organism>
<evidence type="ECO:0000256" key="2">
    <source>
        <dbReference type="ARBA" id="ARBA00023315"/>
    </source>
</evidence>
<keyword evidence="2 4" id="KW-0012">Acyltransferase</keyword>
<comment type="caution">
    <text evidence="4">The sequence shown here is derived from an EMBL/GenBank/DDBJ whole genome shotgun (WGS) entry which is preliminary data.</text>
</comment>
<feature type="domain" description="N-acetyltransferase" evidence="3">
    <location>
        <begin position="1"/>
        <end position="144"/>
    </location>
</feature>
<sequence>MIRRLNEQDIDQVMTIWLYSNIKTHDYIPKDYWKSNENDVKKAIIQAETYVYIDDSQPSHPILGFIGLIQDYIAGIFVKEEWRNQGIGKQLLNWCKEKHSKLELKVYMKNEKAIRFYEREGFKLINESIDENNNEKEYLMKWAK</sequence>
<dbReference type="SUPFAM" id="SSF55729">
    <property type="entry name" value="Acyl-CoA N-acyltransferases (Nat)"/>
    <property type="match status" value="1"/>
</dbReference>
<keyword evidence="1 4" id="KW-0808">Transferase</keyword>
<dbReference type="EMBL" id="MCFG01000341">
    <property type="protein sequence ID" value="ORX75708.1"/>
    <property type="molecule type" value="Genomic_DNA"/>
</dbReference>
<protein>
    <submittedName>
        <fullName evidence="4">Acyl-CoA N-acyltransferase</fullName>
    </submittedName>
</protein>
<reference evidence="4 5" key="1">
    <citation type="submission" date="2016-08" db="EMBL/GenBank/DDBJ databases">
        <title>A Parts List for Fungal Cellulosomes Revealed by Comparative Genomics.</title>
        <authorList>
            <consortium name="DOE Joint Genome Institute"/>
            <person name="Haitjema C.H."/>
            <person name="Gilmore S.P."/>
            <person name="Henske J.K."/>
            <person name="Solomon K.V."/>
            <person name="De Groot R."/>
            <person name="Kuo A."/>
            <person name="Mondo S.J."/>
            <person name="Salamov A.A."/>
            <person name="Labutti K."/>
            <person name="Zhao Z."/>
            <person name="Chiniquy J."/>
            <person name="Barry K."/>
            <person name="Brewer H.M."/>
            <person name="Purvine S.O."/>
            <person name="Wright A.T."/>
            <person name="Boxma B."/>
            <person name="Van Alen T."/>
            <person name="Hackstein J.H."/>
            <person name="Baker S.E."/>
            <person name="Grigoriev I.V."/>
            <person name="O'Malley M.A."/>
        </authorList>
    </citation>
    <scope>NUCLEOTIDE SEQUENCE [LARGE SCALE GENOMIC DNA]</scope>
    <source>
        <strain evidence="4 5">S4</strain>
    </source>
</reference>
<name>A0A1Y1WQY9_9FUNG</name>
<evidence type="ECO:0000256" key="1">
    <source>
        <dbReference type="ARBA" id="ARBA00022679"/>
    </source>
</evidence>
<evidence type="ECO:0000313" key="5">
    <source>
        <dbReference type="Proteomes" id="UP000193944"/>
    </source>
</evidence>
<dbReference type="Pfam" id="PF13508">
    <property type="entry name" value="Acetyltransf_7"/>
    <property type="match status" value="1"/>
</dbReference>
<dbReference type="PROSITE" id="PS51186">
    <property type="entry name" value="GNAT"/>
    <property type="match status" value="1"/>
</dbReference>
<gene>
    <name evidence="4" type="ORF">BCR32DRAFT_284930</name>
</gene>
<proteinExistence type="predicted"/>
<dbReference type="OrthoDB" id="9975416at2759"/>
<dbReference type="Proteomes" id="UP000193944">
    <property type="component" value="Unassembled WGS sequence"/>
</dbReference>
<dbReference type="InterPro" id="IPR016181">
    <property type="entry name" value="Acyl_CoA_acyltransferase"/>
</dbReference>
<evidence type="ECO:0000313" key="4">
    <source>
        <dbReference type="EMBL" id="ORX75708.1"/>
    </source>
</evidence>
<dbReference type="PANTHER" id="PTHR43800:SF1">
    <property type="entry name" value="PEPTIDYL-LYSINE N-ACETYLTRANSFERASE YJAB"/>
    <property type="match status" value="1"/>
</dbReference>
<dbReference type="AlphaFoldDB" id="A0A1Y1WQY9"/>
<dbReference type="GO" id="GO:0016747">
    <property type="term" value="F:acyltransferase activity, transferring groups other than amino-acyl groups"/>
    <property type="evidence" value="ECO:0007669"/>
    <property type="project" value="InterPro"/>
</dbReference>
<dbReference type="CDD" id="cd04301">
    <property type="entry name" value="NAT_SF"/>
    <property type="match status" value="1"/>
</dbReference>
<dbReference type="PANTHER" id="PTHR43800">
    <property type="entry name" value="PEPTIDYL-LYSINE N-ACETYLTRANSFERASE YJAB"/>
    <property type="match status" value="1"/>
</dbReference>
<evidence type="ECO:0000259" key="3">
    <source>
        <dbReference type="PROSITE" id="PS51186"/>
    </source>
</evidence>
<reference evidence="4 5" key="2">
    <citation type="submission" date="2016-08" db="EMBL/GenBank/DDBJ databases">
        <title>Pervasive Adenine N6-methylation of Active Genes in Fungi.</title>
        <authorList>
            <consortium name="DOE Joint Genome Institute"/>
            <person name="Mondo S.J."/>
            <person name="Dannebaum R.O."/>
            <person name="Kuo R.C."/>
            <person name="Labutti K."/>
            <person name="Haridas S."/>
            <person name="Kuo A."/>
            <person name="Salamov A."/>
            <person name="Ahrendt S.R."/>
            <person name="Lipzen A."/>
            <person name="Sullivan W."/>
            <person name="Andreopoulos W.B."/>
            <person name="Clum A."/>
            <person name="Lindquist E."/>
            <person name="Daum C."/>
            <person name="Ramamoorthy G.K."/>
            <person name="Gryganskyi A."/>
            <person name="Culley D."/>
            <person name="Magnuson J.K."/>
            <person name="James T.Y."/>
            <person name="O'Malley M.A."/>
            <person name="Stajich J.E."/>
            <person name="Spatafora J.W."/>
            <person name="Visel A."/>
            <person name="Grigoriev I.V."/>
        </authorList>
    </citation>
    <scope>NUCLEOTIDE SEQUENCE [LARGE SCALE GENOMIC DNA]</scope>
    <source>
        <strain evidence="4 5">S4</strain>
    </source>
</reference>
<dbReference type="Gene3D" id="3.40.630.30">
    <property type="match status" value="1"/>
</dbReference>
<keyword evidence="5" id="KW-1185">Reference proteome</keyword>